<dbReference type="AlphaFoldDB" id="A0A4P6FBJ6"/>
<keyword evidence="1" id="KW-1133">Transmembrane helix</keyword>
<name>A0A4P6FBJ6_9MICO</name>
<evidence type="ECO:0000313" key="2">
    <source>
        <dbReference type="EMBL" id="QAY73640.1"/>
    </source>
</evidence>
<feature type="transmembrane region" description="Helical" evidence="1">
    <location>
        <begin position="135"/>
        <end position="155"/>
    </location>
</feature>
<feature type="transmembrane region" description="Helical" evidence="1">
    <location>
        <begin position="175"/>
        <end position="196"/>
    </location>
</feature>
<feature type="transmembrane region" description="Helical" evidence="1">
    <location>
        <begin position="330"/>
        <end position="347"/>
    </location>
</feature>
<feature type="transmembrane region" description="Helical" evidence="1">
    <location>
        <begin position="20"/>
        <end position="48"/>
    </location>
</feature>
<feature type="transmembrane region" description="Helical" evidence="1">
    <location>
        <begin position="404"/>
        <end position="429"/>
    </location>
</feature>
<organism evidence="2 3">
    <name type="scientific">Agromyces protaetiae</name>
    <dbReference type="NCBI Taxonomy" id="2509455"/>
    <lineage>
        <taxon>Bacteria</taxon>
        <taxon>Bacillati</taxon>
        <taxon>Actinomycetota</taxon>
        <taxon>Actinomycetes</taxon>
        <taxon>Micrococcales</taxon>
        <taxon>Microbacteriaceae</taxon>
        <taxon>Agromyces</taxon>
    </lineage>
</organism>
<keyword evidence="3" id="KW-1185">Reference proteome</keyword>
<feature type="transmembrane region" description="Helical" evidence="1">
    <location>
        <begin position="203"/>
        <end position="222"/>
    </location>
</feature>
<feature type="transmembrane region" description="Helical" evidence="1">
    <location>
        <begin position="483"/>
        <end position="505"/>
    </location>
</feature>
<accession>A0A4P6FBJ6</accession>
<dbReference type="Proteomes" id="UP000291259">
    <property type="component" value="Chromosome"/>
</dbReference>
<reference evidence="2 3" key="1">
    <citation type="submission" date="2019-01" db="EMBL/GenBank/DDBJ databases">
        <title>Genome sequencing of strain FW100M-8.</title>
        <authorList>
            <person name="Heo J."/>
            <person name="Kim S.-J."/>
            <person name="Kim J.-S."/>
            <person name="Hong S.-B."/>
            <person name="Kwon S.-W."/>
        </authorList>
    </citation>
    <scope>NUCLEOTIDE SEQUENCE [LARGE SCALE GENOMIC DNA]</scope>
    <source>
        <strain evidence="2 3">FW100M-8</strain>
    </source>
</reference>
<feature type="transmembrane region" description="Helical" evidence="1">
    <location>
        <begin position="101"/>
        <end position="128"/>
    </location>
</feature>
<gene>
    <name evidence="2" type="ORF">ET445_10100</name>
</gene>
<feature type="transmembrane region" description="Helical" evidence="1">
    <location>
        <begin position="303"/>
        <end position="324"/>
    </location>
</feature>
<evidence type="ECO:0000313" key="3">
    <source>
        <dbReference type="Proteomes" id="UP000291259"/>
    </source>
</evidence>
<feature type="transmembrane region" description="Helical" evidence="1">
    <location>
        <begin position="376"/>
        <end position="398"/>
    </location>
</feature>
<keyword evidence="1" id="KW-0812">Transmembrane</keyword>
<keyword evidence="1" id="KW-0472">Membrane</keyword>
<dbReference type="OrthoDB" id="3261041at2"/>
<sequence length="524" mass="55317">MVAQFLRLKLALLANIFRRSPWQVVGIVLGLVYGLGAAALLFALLVGLRTVDDVAIVRDALIVAGSATVVGFILIPLVFGVDDTMEPRRFALFGIDDSKLAFGLAVAALVGVPALVLGIVLLGTVVTWSRGFGEIVLAVLGAALAFATCLLLARVSTGLASLLLSTRRAREFTGVLGILLVVAIAPVLVMVATIDWSRSGLRVLEGFAGFLGWTPLGAAFALGGDASDGQWLPAILKLLIAAATLWIVWLGWKALVRKMLVTPGREASARSYRGLGWFDRLPHTPAATVAARSFTYWVRDARYWVSLVMIPIVPVIVVLPLTLAGIPGDYLPLIPVPLICLFLGWSVHNDTAYDSTAVWLHVASGIRGTDDRVGRIIPVLFAGLFVIGIGGAATAAVIADWRMLPAVIGVSTVLLFAGLGLGSITSARFPYPVVKPGDSPFQQPQSSGTLTAFVQSLTMVGALILAAPALWFGWLGITRDPEWYVLSLVAGVGVGLVALVIGVWVGGRVFDRRGPEILAAAIKA</sequence>
<feature type="transmembrane region" description="Helical" evidence="1">
    <location>
        <begin position="234"/>
        <end position="252"/>
    </location>
</feature>
<dbReference type="EMBL" id="CP035491">
    <property type="protein sequence ID" value="QAY73640.1"/>
    <property type="molecule type" value="Genomic_DNA"/>
</dbReference>
<dbReference type="RefSeq" id="WP_129191105.1">
    <property type="nucleotide sequence ID" value="NZ_CP035491.1"/>
</dbReference>
<feature type="transmembrane region" description="Helical" evidence="1">
    <location>
        <begin position="60"/>
        <end position="81"/>
    </location>
</feature>
<evidence type="ECO:0000256" key="1">
    <source>
        <dbReference type="SAM" id="Phobius"/>
    </source>
</evidence>
<dbReference type="KEGG" id="agf:ET445_10100"/>
<feature type="transmembrane region" description="Helical" evidence="1">
    <location>
        <begin position="450"/>
        <end position="477"/>
    </location>
</feature>
<protein>
    <submittedName>
        <fullName evidence="2">Uncharacterized protein</fullName>
    </submittedName>
</protein>
<proteinExistence type="predicted"/>